<keyword evidence="4" id="KW-1185">Reference proteome</keyword>
<evidence type="ECO:0000256" key="2">
    <source>
        <dbReference type="ARBA" id="ARBA00022679"/>
    </source>
</evidence>
<evidence type="ECO:0000313" key="3">
    <source>
        <dbReference type="EMBL" id="MFC5583245.1"/>
    </source>
</evidence>
<dbReference type="PANTHER" id="PTHR10515:SF0">
    <property type="entry name" value="THYMIDINE PHOSPHORYLASE"/>
    <property type="match status" value="1"/>
</dbReference>
<protein>
    <recommendedName>
        <fullName evidence="5">Thymidine phosphorylase</fullName>
    </recommendedName>
</protein>
<comment type="caution">
    <text evidence="3">The sequence shown here is derived from an EMBL/GenBank/DDBJ whole genome shotgun (WGS) entry which is preliminary data.</text>
</comment>
<sequence>MIDSSASDEDIVRLLADIKSNHPVDAMIAAELAGILADSGDRFFPDVTNTADVASTGGPSSLSTLLCPLFLRAAKFHVIKLGVPGRPAGGIDCLAQLQGYRTKLSPEELTKVLRRNGFAHFQASDRYAPLDARVFQLRQLHGFQSVATLAAASLLAKKRAVGVRYAGLDVRVGPHGNFGRSAAEGAANAAMFVDAAKIMGVEARPVLTDGIHPYQPYIGRKEALAALWLLFESNACEWLASHFQLCRTLSLACVPSESRAHMARIGVRQLKEVFYCHLEAQGGSPEDFVRVSRRTLDAHAETLQAPVDGFVHYPLAGLRDALCDVQRFVDRSGEHYADPVGLILLRRPGEWVQRGEPVATLRLDPGVPDLLAVACRNSFTIHNHPEGPGFEAIRIHG</sequence>
<dbReference type="InterPro" id="IPR000053">
    <property type="entry name" value="Thymidine/pyrmidine_PPase"/>
</dbReference>
<gene>
    <name evidence="3" type="ORF">ACFPPB_19210</name>
</gene>
<name>A0ABW0T2N1_9GAMM</name>
<dbReference type="EMBL" id="JBHSNG010000039">
    <property type="protein sequence ID" value="MFC5583245.1"/>
    <property type="molecule type" value="Genomic_DNA"/>
</dbReference>
<proteinExistence type="predicted"/>
<dbReference type="InterPro" id="IPR035902">
    <property type="entry name" value="Nuc_phospho_transferase"/>
</dbReference>
<dbReference type="SUPFAM" id="SSF52418">
    <property type="entry name" value="Nucleoside phosphorylase/phosphoribosyltransferase catalytic domain"/>
    <property type="match status" value="1"/>
</dbReference>
<dbReference type="PANTHER" id="PTHR10515">
    <property type="entry name" value="THYMIDINE PHOSPHORYLASE"/>
    <property type="match status" value="1"/>
</dbReference>
<dbReference type="Proteomes" id="UP001596111">
    <property type="component" value="Unassembled WGS sequence"/>
</dbReference>
<dbReference type="RefSeq" id="WP_377330090.1">
    <property type="nucleotide sequence ID" value="NZ_JBHSNG010000039.1"/>
</dbReference>
<evidence type="ECO:0000313" key="4">
    <source>
        <dbReference type="Proteomes" id="UP001596111"/>
    </source>
</evidence>
<reference evidence="4" key="1">
    <citation type="journal article" date="2019" name="Int. J. Syst. Evol. Microbiol.">
        <title>The Global Catalogue of Microorganisms (GCM) 10K type strain sequencing project: providing services to taxonomists for standard genome sequencing and annotation.</title>
        <authorList>
            <consortium name="The Broad Institute Genomics Platform"/>
            <consortium name="The Broad Institute Genome Sequencing Center for Infectious Disease"/>
            <person name="Wu L."/>
            <person name="Ma J."/>
        </authorList>
    </citation>
    <scope>NUCLEOTIDE SEQUENCE [LARGE SCALE GENOMIC DNA]</scope>
    <source>
        <strain evidence="4">CGMCC 1.13587</strain>
    </source>
</reference>
<keyword evidence="1" id="KW-0328">Glycosyltransferase</keyword>
<organism evidence="3 4">
    <name type="scientific">Rhodanobacter terrae</name>
    <dbReference type="NCBI Taxonomy" id="418647"/>
    <lineage>
        <taxon>Bacteria</taxon>
        <taxon>Pseudomonadati</taxon>
        <taxon>Pseudomonadota</taxon>
        <taxon>Gammaproteobacteria</taxon>
        <taxon>Lysobacterales</taxon>
        <taxon>Rhodanobacteraceae</taxon>
        <taxon>Rhodanobacter</taxon>
    </lineage>
</organism>
<evidence type="ECO:0000256" key="1">
    <source>
        <dbReference type="ARBA" id="ARBA00022676"/>
    </source>
</evidence>
<accession>A0ABW0T2N1</accession>
<evidence type="ECO:0008006" key="5">
    <source>
        <dbReference type="Google" id="ProtNLM"/>
    </source>
</evidence>
<keyword evidence="2" id="KW-0808">Transferase</keyword>
<dbReference type="Gene3D" id="3.40.1030.10">
    <property type="entry name" value="Nucleoside phosphorylase/phosphoribosyltransferase catalytic domain"/>
    <property type="match status" value="1"/>
</dbReference>